<dbReference type="Proteomes" id="UP000269221">
    <property type="component" value="Unassembled WGS sequence"/>
</dbReference>
<organism evidence="2 3">
    <name type="scientific">Hirundo rustica rustica</name>
    <dbReference type="NCBI Taxonomy" id="333673"/>
    <lineage>
        <taxon>Eukaryota</taxon>
        <taxon>Metazoa</taxon>
        <taxon>Chordata</taxon>
        <taxon>Craniata</taxon>
        <taxon>Vertebrata</taxon>
        <taxon>Euteleostomi</taxon>
        <taxon>Archelosauria</taxon>
        <taxon>Archosauria</taxon>
        <taxon>Dinosauria</taxon>
        <taxon>Saurischia</taxon>
        <taxon>Theropoda</taxon>
        <taxon>Coelurosauria</taxon>
        <taxon>Aves</taxon>
        <taxon>Neognathae</taxon>
        <taxon>Neoaves</taxon>
        <taxon>Telluraves</taxon>
        <taxon>Australaves</taxon>
        <taxon>Passeriformes</taxon>
        <taxon>Sylvioidea</taxon>
        <taxon>Hirundinidae</taxon>
        <taxon>Hirundo</taxon>
    </lineage>
</organism>
<name>A0A3M0KNY0_HIRRU</name>
<accession>A0A3M0KNY0</accession>
<feature type="region of interest" description="Disordered" evidence="1">
    <location>
        <begin position="132"/>
        <end position="161"/>
    </location>
</feature>
<sequence length="237" mass="26904">MRANRVSLAAMERGKKDKGPCVLESRDSMSEKGCLGSSTSLLLMTVVPAEISRDNSLRDCLTVELRGVRTLLQRVRQNTWKAKPERKCQGRKFFTSRMVRNWNRLPRDVEAASSQEVFMAQLDEAMPMATYDSKIPQGEPNQHTQPAKCNAQDEEGGEEQDREWIRTRIRRGEIVLDKEMVPMGEGGFRPQRGKTLLPWEVGVVALGSLWRGTLLKRVMLTDLSAVEFSMYQQWSAG</sequence>
<evidence type="ECO:0000256" key="1">
    <source>
        <dbReference type="SAM" id="MobiDB-lite"/>
    </source>
</evidence>
<reference evidence="2 3" key="1">
    <citation type="submission" date="2018-07" db="EMBL/GenBank/DDBJ databases">
        <title>A high quality draft genome assembly of the barn swallow (H. rustica rustica).</title>
        <authorList>
            <person name="Formenti G."/>
            <person name="Chiara M."/>
            <person name="Poveda L."/>
            <person name="Francoijs K.-J."/>
            <person name="Bonisoli-Alquati A."/>
            <person name="Canova L."/>
            <person name="Gianfranceschi L."/>
            <person name="Horner D.S."/>
            <person name="Saino N."/>
        </authorList>
    </citation>
    <scope>NUCLEOTIDE SEQUENCE [LARGE SCALE GENOMIC DNA]</scope>
    <source>
        <strain evidence="2">Chelidonia</strain>
        <tissue evidence="2">Blood</tissue>
    </source>
</reference>
<feature type="compositionally biased region" description="Acidic residues" evidence="1">
    <location>
        <begin position="152"/>
        <end position="161"/>
    </location>
</feature>
<dbReference type="AlphaFoldDB" id="A0A3M0KNY0"/>
<protein>
    <submittedName>
        <fullName evidence="2">Uncharacterized protein</fullName>
    </submittedName>
</protein>
<evidence type="ECO:0000313" key="2">
    <source>
        <dbReference type="EMBL" id="RMC14351.1"/>
    </source>
</evidence>
<dbReference type="EMBL" id="QRBI01000105">
    <property type="protein sequence ID" value="RMC14351.1"/>
    <property type="molecule type" value="Genomic_DNA"/>
</dbReference>
<keyword evidence="3" id="KW-1185">Reference proteome</keyword>
<evidence type="ECO:0000313" key="3">
    <source>
        <dbReference type="Proteomes" id="UP000269221"/>
    </source>
</evidence>
<comment type="caution">
    <text evidence="2">The sequence shown here is derived from an EMBL/GenBank/DDBJ whole genome shotgun (WGS) entry which is preliminary data.</text>
</comment>
<proteinExistence type="predicted"/>
<gene>
    <name evidence="2" type="ORF">DUI87_09445</name>
</gene>